<dbReference type="InterPro" id="IPR014001">
    <property type="entry name" value="Helicase_ATP-bd"/>
</dbReference>
<proteinExistence type="predicted"/>
<keyword evidence="6" id="KW-1185">Reference proteome</keyword>
<reference evidence="5 6" key="1">
    <citation type="submission" date="2012-10" db="EMBL/GenBank/DDBJ databases">
        <authorList>
            <person name="Zafar N."/>
            <person name="Inman J."/>
            <person name="Hall N."/>
            <person name="Lorenzi H."/>
            <person name="Caler E."/>
        </authorList>
    </citation>
    <scope>NUCLEOTIDE SEQUENCE [LARGE SCALE GENOMIC DNA]</scope>
    <source>
        <strain evidence="5 6">IP1</strain>
    </source>
</reference>
<keyword evidence="2 5" id="KW-0067">ATP-binding</keyword>
<dbReference type="Proteomes" id="UP000014680">
    <property type="component" value="Unassembled WGS sequence"/>
</dbReference>
<dbReference type="InterPro" id="IPR011545">
    <property type="entry name" value="DEAD/DEAH_box_helicase_dom"/>
</dbReference>
<dbReference type="OrthoDB" id="4088766at2759"/>
<dbReference type="GO" id="GO:0016787">
    <property type="term" value="F:hydrolase activity"/>
    <property type="evidence" value="ECO:0007669"/>
    <property type="project" value="UniProtKB-KW"/>
</dbReference>
<dbReference type="PANTHER" id="PTHR47958">
    <property type="entry name" value="ATP-DEPENDENT RNA HELICASE DBP3"/>
    <property type="match status" value="1"/>
</dbReference>
<name>A0A0A1U7D8_ENTIV</name>
<dbReference type="GeneID" id="14886847"/>
<accession>A0A0A1U7D8</accession>
<feature type="region of interest" description="Disordered" evidence="3">
    <location>
        <begin position="1"/>
        <end position="48"/>
    </location>
</feature>
<keyword evidence="2 5" id="KW-0347">Helicase</keyword>
<dbReference type="GO" id="GO:0004386">
    <property type="term" value="F:helicase activity"/>
    <property type="evidence" value="ECO:0007669"/>
    <property type="project" value="UniProtKB-KW"/>
</dbReference>
<dbReference type="EMBL" id="KB206783">
    <property type="protein sequence ID" value="ELP87896.1"/>
    <property type="molecule type" value="Genomic_DNA"/>
</dbReference>
<evidence type="ECO:0000259" key="4">
    <source>
        <dbReference type="PROSITE" id="PS51192"/>
    </source>
</evidence>
<keyword evidence="1" id="KW-0378">Hydrolase</keyword>
<dbReference type="KEGG" id="eiv:EIN_274830"/>
<dbReference type="Pfam" id="PF00270">
    <property type="entry name" value="DEAD"/>
    <property type="match status" value="1"/>
</dbReference>
<evidence type="ECO:0000256" key="3">
    <source>
        <dbReference type="SAM" id="MobiDB-lite"/>
    </source>
</evidence>
<dbReference type="SUPFAM" id="SSF52540">
    <property type="entry name" value="P-loop containing nucleoside triphosphate hydrolases"/>
    <property type="match status" value="2"/>
</dbReference>
<feature type="compositionally biased region" description="Basic and acidic residues" evidence="3">
    <location>
        <begin position="17"/>
        <end position="28"/>
    </location>
</feature>
<organism evidence="5 6">
    <name type="scientific">Entamoeba invadens IP1</name>
    <dbReference type="NCBI Taxonomy" id="370355"/>
    <lineage>
        <taxon>Eukaryota</taxon>
        <taxon>Amoebozoa</taxon>
        <taxon>Evosea</taxon>
        <taxon>Archamoebae</taxon>
        <taxon>Mastigamoebida</taxon>
        <taxon>Entamoebidae</taxon>
        <taxon>Entamoeba</taxon>
    </lineage>
</organism>
<sequence>MDILKGLGGKGKRGRSKKTEKSDVDRSRSMSGSGGAHPNKPINNFRPVVQRRDFTPKQKRVIPDVPSVLEPKSFDLSTLPQFTQNYTEYLGNPITDQTLINTFYTENNVTTNVTQKSPVVLSMDQTNFPEECNPLLVGVKQPLPLQSICWPLLLSAKNVFATSDINSGRLYSYLIPSLLIAKKCHAEKTGPGPSVMIVTHRYNMVDDIAAKITDFCAQNELKVLKITGKIAFDDSIAAAQGDSDICVCTVIRLLDFLGRKVLSTDNCRLLVCSDLAESIELDKEWDKRLPSIFGQFRPDTIFSLFSSTTAQKCVDLVGKINREFVTVKIGDQFGEIDFTKITMRLHSGMSPQAKEKQLVKVIKNNLGKRGVVFVSTAEEAESVCEKINFCGVGVGCLTDIRGKKYVLASINAFKNRKYEVLVVAYSHVKNADLRLVDFAVFYELSASFEFFKHAINKISLSYGCVVDIDFGFEDYELGKEMLKFCVENNVEGQAELKKLVKKVKDK</sequence>
<dbReference type="Gene3D" id="3.40.50.300">
    <property type="entry name" value="P-loop containing nucleotide triphosphate hydrolases"/>
    <property type="match status" value="2"/>
</dbReference>
<dbReference type="GO" id="GO:0003676">
    <property type="term" value="F:nucleic acid binding"/>
    <property type="evidence" value="ECO:0007669"/>
    <property type="project" value="InterPro"/>
</dbReference>
<evidence type="ECO:0000313" key="5">
    <source>
        <dbReference type="EMBL" id="ELP87896.1"/>
    </source>
</evidence>
<keyword evidence="2 5" id="KW-0547">Nucleotide-binding</keyword>
<dbReference type="PROSITE" id="PS51192">
    <property type="entry name" value="HELICASE_ATP_BIND_1"/>
    <property type="match status" value="1"/>
</dbReference>
<dbReference type="RefSeq" id="XP_004254667.1">
    <property type="nucleotide sequence ID" value="XM_004254619.1"/>
</dbReference>
<dbReference type="AlphaFoldDB" id="A0A0A1U7D8"/>
<protein>
    <submittedName>
        <fullName evidence="5">ATP-dependent RNA helicase dbp2, putative</fullName>
    </submittedName>
</protein>
<feature type="domain" description="Helicase ATP-binding" evidence="4">
    <location>
        <begin position="150"/>
        <end position="327"/>
    </location>
</feature>
<evidence type="ECO:0000313" key="6">
    <source>
        <dbReference type="Proteomes" id="UP000014680"/>
    </source>
</evidence>
<evidence type="ECO:0000256" key="1">
    <source>
        <dbReference type="ARBA" id="ARBA00022801"/>
    </source>
</evidence>
<evidence type="ECO:0000256" key="2">
    <source>
        <dbReference type="ARBA" id="ARBA00022806"/>
    </source>
</evidence>
<dbReference type="GO" id="GO:0005524">
    <property type="term" value="F:ATP binding"/>
    <property type="evidence" value="ECO:0007669"/>
    <property type="project" value="InterPro"/>
</dbReference>
<dbReference type="InterPro" id="IPR027417">
    <property type="entry name" value="P-loop_NTPase"/>
</dbReference>
<dbReference type="VEuPathDB" id="AmoebaDB:EIN_274830"/>
<gene>
    <name evidence="5" type="ORF">EIN_274830</name>
</gene>